<dbReference type="Proteomes" id="UP000256884">
    <property type="component" value="Unassembled WGS sequence"/>
</dbReference>
<dbReference type="RefSeq" id="WP_115901430.1">
    <property type="nucleotide sequence ID" value="NZ_QUNS01000005.1"/>
</dbReference>
<proteinExistence type="predicted"/>
<accession>A0A3E0HR45</accession>
<feature type="domain" description="Peptidase C14 caspase" evidence="1">
    <location>
        <begin position="49"/>
        <end position="261"/>
    </location>
</feature>
<dbReference type="EMBL" id="QUNS01000005">
    <property type="protein sequence ID" value="REH48889.1"/>
    <property type="molecule type" value="Genomic_DNA"/>
</dbReference>
<dbReference type="Pfam" id="PF00656">
    <property type="entry name" value="Peptidase_C14"/>
    <property type="match status" value="1"/>
</dbReference>
<protein>
    <submittedName>
        <fullName evidence="2">Caspase domain-containing protein</fullName>
    </submittedName>
</protein>
<reference evidence="2 3" key="1">
    <citation type="submission" date="2018-08" db="EMBL/GenBank/DDBJ databases">
        <title>Genomic Encyclopedia of Type Strains, Phase IV (KMG-IV): sequencing the most valuable type-strain genomes for metagenomic binning, comparative biology and taxonomic classification.</title>
        <authorList>
            <person name="Goeker M."/>
        </authorList>
    </citation>
    <scope>NUCLEOTIDE SEQUENCE [LARGE SCALE GENOMIC DNA]</scope>
    <source>
        <strain evidence="2 3">DSM 18841</strain>
    </source>
</reference>
<sequence>MYKNNSGFIAKMKVSKYKKGLCSTEKLVCKNPLLFLYETVSKNNQQRMNIAIILGVSEYEDKQNNLPGCKKDAEIVNSIISKTSKFESILYINEKKSSALVKEKITDFISENKTNEIEELFFYFTGHGEFYNEEFYYILSDFNKNKRKQTSLQNEEVDSLIKTLNPNLVVKIIDACQSGKTYIKETSVVAKYFKETQNKFNNCYFLNSSLKDQSSMQSDLISDFTLSFIKSVKEHKSNEIRYKDIIDYISDEFENNELQTPFFVIQADYTEKFCEINDSLKEYLLKIDTVTLDTENIDGSKDFSLIDKIKKQASEYLTKEQALEVIDFTKSEIEKIEISESLNDIYDLEVILSENYDYIINKNTIGNWLDNNTHDYFAKSITRRVRKDRNHYSNFLRTPNLFGVENEDDYEYIKSGFDIEIDVPFKSIIFNLNSKYPNVESFTARAIYLVSQKQIRYFYFVTNFITKNWDERKLNSEIEWFFTEHPIYNKEEVVDGIKKVYKNLEKKATIYLEEKFNNQEGKKE</sequence>
<evidence type="ECO:0000313" key="2">
    <source>
        <dbReference type="EMBL" id="REH48889.1"/>
    </source>
</evidence>
<name>A0A3E0HR45_9FLAO</name>
<comment type="caution">
    <text evidence="2">The sequence shown here is derived from an EMBL/GenBank/DDBJ whole genome shotgun (WGS) entry which is preliminary data.</text>
</comment>
<dbReference type="SUPFAM" id="SSF52129">
    <property type="entry name" value="Caspase-like"/>
    <property type="match status" value="1"/>
</dbReference>
<evidence type="ECO:0000259" key="1">
    <source>
        <dbReference type="Pfam" id="PF00656"/>
    </source>
</evidence>
<dbReference type="AlphaFoldDB" id="A0A3E0HR45"/>
<dbReference type="GO" id="GO:0004197">
    <property type="term" value="F:cysteine-type endopeptidase activity"/>
    <property type="evidence" value="ECO:0007669"/>
    <property type="project" value="InterPro"/>
</dbReference>
<dbReference type="InterPro" id="IPR029030">
    <property type="entry name" value="Caspase-like_dom_sf"/>
</dbReference>
<keyword evidence="3" id="KW-1185">Reference proteome</keyword>
<dbReference type="InterPro" id="IPR011600">
    <property type="entry name" value="Pept_C14_caspase"/>
</dbReference>
<dbReference type="Gene3D" id="3.40.50.1460">
    <property type="match status" value="1"/>
</dbReference>
<organism evidence="2 3">
    <name type="scientific">Tenacibaculum gallaicum</name>
    <dbReference type="NCBI Taxonomy" id="561505"/>
    <lineage>
        <taxon>Bacteria</taxon>
        <taxon>Pseudomonadati</taxon>
        <taxon>Bacteroidota</taxon>
        <taxon>Flavobacteriia</taxon>
        <taxon>Flavobacteriales</taxon>
        <taxon>Flavobacteriaceae</taxon>
        <taxon>Tenacibaculum</taxon>
    </lineage>
</organism>
<dbReference type="OrthoDB" id="2546654at2"/>
<evidence type="ECO:0000313" key="3">
    <source>
        <dbReference type="Proteomes" id="UP000256884"/>
    </source>
</evidence>
<gene>
    <name evidence="2" type="ORF">C7448_105171</name>
</gene>
<dbReference type="GO" id="GO:0006508">
    <property type="term" value="P:proteolysis"/>
    <property type="evidence" value="ECO:0007669"/>
    <property type="project" value="InterPro"/>
</dbReference>